<name>A0A371IVF1_9FIRM</name>
<comment type="caution">
    <text evidence="1">The sequence shown here is derived from an EMBL/GenBank/DDBJ whole genome shotgun (WGS) entry which is preliminary data.</text>
</comment>
<dbReference type="RefSeq" id="WP_095405657.1">
    <property type="nucleotide sequence ID" value="NZ_NOJZ02000003.1"/>
</dbReference>
<protein>
    <submittedName>
        <fullName evidence="1">Pilus assembly protein PilM</fullName>
    </submittedName>
</protein>
<sequence length="243" mass="28702">MFSVDEVNKKTYLNTVAKFLKNEIDSCGKFYKKIHYNLQNNKVIIRNLKIIKPKKRKDIIGLIKFEISQYIPINIEDYILKYIVLDIDNNELNVQVILVPKYILDICCDISKMLNMKQQTLNINFNILQKLINLNLVNNFDGNGVFIESKYDELIMSIVKNYKVYESYVMPKNIESFESLNKIISDFENGYYYGEGYQFIENHCSDLFKIEPLKLNMKMNLLRENESVYDESIKYINSIGMII</sequence>
<dbReference type="AlphaFoldDB" id="A0A371IVF1"/>
<evidence type="ECO:0000313" key="2">
    <source>
        <dbReference type="Proteomes" id="UP000243494"/>
    </source>
</evidence>
<dbReference type="Proteomes" id="UP000243494">
    <property type="component" value="Unassembled WGS sequence"/>
</dbReference>
<keyword evidence="2" id="KW-1185">Reference proteome</keyword>
<dbReference type="Gene3D" id="3.30.420.40">
    <property type="match status" value="2"/>
</dbReference>
<proteinExistence type="predicted"/>
<dbReference type="EMBL" id="NOJZ02000003">
    <property type="protein sequence ID" value="RDY24441.1"/>
    <property type="molecule type" value="Genomic_DNA"/>
</dbReference>
<dbReference type="Gene3D" id="3.30.1490.300">
    <property type="match status" value="1"/>
</dbReference>
<organism evidence="1 2">
    <name type="scientific">Romboutsia maritimum</name>
    <dbReference type="NCBI Taxonomy" id="2020948"/>
    <lineage>
        <taxon>Bacteria</taxon>
        <taxon>Bacillati</taxon>
        <taxon>Bacillota</taxon>
        <taxon>Clostridia</taxon>
        <taxon>Peptostreptococcales</taxon>
        <taxon>Peptostreptococcaceae</taxon>
        <taxon>Romboutsia</taxon>
    </lineage>
</organism>
<dbReference type="OrthoDB" id="1752664at2"/>
<accession>A0A371IVF1</accession>
<gene>
    <name evidence="1" type="ORF">CHF27_003540</name>
</gene>
<evidence type="ECO:0000313" key="1">
    <source>
        <dbReference type="EMBL" id="RDY24441.1"/>
    </source>
</evidence>
<reference evidence="1 2" key="1">
    <citation type="journal article" date="2017" name="Genome Announc.">
        <title>Draft Genome Sequence of Romboutsia maritimum sp. nov. Strain CCRI-22766(T), Isolated from Coastal Estuarine Mud.</title>
        <authorList>
            <person name="Maheux A.F."/>
            <person name="Boudreau D.K."/>
            <person name="Berube E."/>
            <person name="Boissinot M."/>
            <person name="Raymond F."/>
            <person name="Brodeur S."/>
            <person name="Corbeil J."/>
            <person name="Brightwell G."/>
            <person name="Broda D."/>
            <person name="Omar R.F."/>
            <person name="Bergeron M.G."/>
        </authorList>
    </citation>
    <scope>NUCLEOTIDE SEQUENCE [LARGE SCALE GENOMIC DNA]</scope>
    <source>
        <strain evidence="1 2">CCRI-22766</strain>
    </source>
</reference>